<dbReference type="Pfam" id="PF16266">
    <property type="entry name" value="DUF4919"/>
    <property type="match status" value="1"/>
</dbReference>
<name>A0A3E5BIG9_9BACE</name>
<organism evidence="1 2">
    <name type="scientific">Bacteroides oleiciplenus</name>
    <dbReference type="NCBI Taxonomy" id="626931"/>
    <lineage>
        <taxon>Bacteria</taxon>
        <taxon>Pseudomonadati</taxon>
        <taxon>Bacteroidota</taxon>
        <taxon>Bacteroidia</taxon>
        <taxon>Bacteroidales</taxon>
        <taxon>Bacteroidaceae</taxon>
        <taxon>Bacteroides</taxon>
    </lineage>
</organism>
<evidence type="ECO:0000313" key="2">
    <source>
        <dbReference type="Proteomes" id="UP000260983"/>
    </source>
</evidence>
<dbReference type="Proteomes" id="UP000260983">
    <property type="component" value="Unassembled WGS sequence"/>
</dbReference>
<dbReference type="AlphaFoldDB" id="A0A3E5BIG9"/>
<proteinExistence type="predicted"/>
<dbReference type="InterPro" id="IPR032578">
    <property type="entry name" value="DUF4919"/>
</dbReference>
<reference evidence="1 2" key="1">
    <citation type="submission" date="2018-08" db="EMBL/GenBank/DDBJ databases">
        <title>A genome reference for cultivated species of the human gut microbiota.</title>
        <authorList>
            <person name="Zou Y."/>
            <person name="Xue W."/>
            <person name="Luo G."/>
        </authorList>
    </citation>
    <scope>NUCLEOTIDE SEQUENCE [LARGE SCALE GENOMIC DNA]</scope>
    <source>
        <strain evidence="1 2">OM05-15BH</strain>
    </source>
</reference>
<dbReference type="EMBL" id="QSUL01000004">
    <property type="protein sequence ID" value="RGN37378.1"/>
    <property type="molecule type" value="Genomic_DNA"/>
</dbReference>
<comment type="caution">
    <text evidence="1">The sequence shown here is derived from an EMBL/GenBank/DDBJ whole genome shotgun (WGS) entry which is preliminary data.</text>
</comment>
<evidence type="ECO:0000313" key="1">
    <source>
        <dbReference type="EMBL" id="RGN37378.1"/>
    </source>
</evidence>
<accession>A0A3E5BIG9</accession>
<protein>
    <submittedName>
        <fullName evidence="1">DUF4919 domain-containing protein</fullName>
    </submittedName>
</protein>
<gene>
    <name evidence="1" type="ORF">DXB65_07710</name>
</gene>
<sequence>MEYSGTPFFMSICLECPYKILSFVKATVFQNQLYKHNTMKKALLPILLFLFPICLFSQENIDVDYSNIKEYIQKQPGGYAQLTERFEINDSLLTLNDYALIYYGYSFTSKYKGSMDIWQDVDSLMEEKRMEEAYEQVKEYRKANPVSLKLLIYAVNLASELQKEEEVQSYVNKYVKLSSAILSSGDGTSEETAFKVICVNDEYQILYNVFDVQNLKQQSLVNNCDLMEFESSPYYQGTQIYFDISRSLDFMEELFNRKK</sequence>